<keyword evidence="2 6" id="KW-0732">Signal</keyword>
<dbReference type="CDD" id="cd23343">
    <property type="entry name" value="beta-trefoil_FSCN_BglX-like"/>
    <property type="match status" value="1"/>
</dbReference>
<dbReference type="SMART" id="SM01217">
    <property type="entry name" value="Fn3_like"/>
    <property type="match status" value="1"/>
</dbReference>
<dbReference type="InterPro" id="IPR044993">
    <property type="entry name" value="BXL"/>
</dbReference>
<dbReference type="Gene3D" id="2.60.40.10">
    <property type="entry name" value="Immunoglobulins"/>
    <property type="match status" value="1"/>
</dbReference>
<dbReference type="PRINTS" id="PR00133">
    <property type="entry name" value="GLHYDRLASE3"/>
</dbReference>
<feature type="domain" description="CBM6" evidence="7">
    <location>
        <begin position="888"/>
        <end position="1010"/>
    </location>
</feature>
<dbReference type="SUPFAM" id="SSF49785">
    <property type="entry name" value="Galactose-binding domain-like"/>
    <property type="match status" value="1"/>
</dbReference>
<evidence type="ECO:0000256" key="3">
    <source>
        <dbReference type="ARBA" id="ARBA00022801"/>
    </source>
</evidence>
<dbReference type="EMBL" id="FNFM01000003">
    <property type="protein sequence ID" value="SDJ98500.1"/>
    <property type="molecule type" value="Genomic_DNA"/>
</dbReference>
<evidence type="ECO:0000256" key="4">
    <source>
        <dbReference type="ARBA" id="ARBA00058905"/>
    </source>
</evidence>
<dbReference type="PROSITE" id="PS51175">
    <property type="entry name" value="CBM6"/>
    <property type="match status" value="1"/>
</dbReference>
<feature type="signal peptide" evidence="6">
    <location>
        <begin position="1"/>
        <end position="39"/>
    </location>
</feature>
<dbReference type="PANTHER" id="PTHR42721:SF3">
    <property type="entry name" value="BETA-D-XYLOSIDASE 5-RELATED"/>
    <property type="match status" value="1"/>
</dbReference>
<name>A0A1G8Y8V2_ACTMZ</name>
<dbReference type="SUPFAM" id="SSF50405">
    <property type="entry name" value="Actin-crosslinking proteins"/>
    <property type="match status" value="1"/>
</dbReference>
<dbReference type="InterPro" id="IPR013783">
    <property type="entry name" value="Ig-like_fold"/>
</dbReference>
<dbReference type="InterPro" id="IPR006584">
    <property type="entry name" value="Cellulose-bd_IV"/>
</dbReference>
<dbReference type="Pfam" id="PF03422">
    <property type="entry name" value="CBM_6"/>
    <property type="match status" value="1"/>
</dbReference>
<dbReference type="SUPFAM" id="SSF52279">
    <property type="entry name" value="Beta-D-glucan exohydrolase, C-terminal domain"/>
    <property type="match status" value="1"/>
</dbReference>
<dbReference type="GO" id="GO:0031222">
    <property type="term" value="P:arabinan catabolic process"/>
    <property type="evidence" value="ECO:0007669"/>
    <property type="project" value="TreeGrafter"/>
</dbReference>
<dbReference type="SMART" id="SM00606">
    <property type="entry name" value="CBD_IV"/>
    <property type="match status" value="1"/>
</dbReference>
<dbReference type="InterPro" id="IPR017853">
    <property type="entry name" value="GH"/>
</dbReference>
<dbReference type="FunFam" id="2.60.40.10:FF:000495">
    <property type="entry name" value="Periplasmic beta-glucosidase"/>
    <property type="match status" value="1"/>
</dbReference>
<dbReference type="GO" id="GO:0030246">
    <property type="term" value="F:carbohydrate binding"/>
    <property type="evidence" value="ECO:0007669"/>
    <property type="project" value="InterPro"/>
</dbReference>
<dbReference type="InterPro" id="IPR005084">
    <property type="entry name" value="CBM6"/>
</dbReference>
<dbReference type="GO" id="GO:0046556">
    <property type="term" value="F:alpha-L-arabinofuranosidase activity"/>
    <property type="evidence" value="ECO:0007669"/>
    <property type="project" value="TreeGrafter"/>
</dbReference>
<sequence length="1011" mass="109958">MFDTFGKWVASMRSVPPHLLSRRRVLSLAAGLAAGSALAGGDAPGVSAEPVGTSGFRDSALARGTRIEDLLGRLTLDEKIAMLHQYQPAVPRLGIAAFKTGTEALHGLAWSNDKAADGAVVTATATVFPQAIGLASTWDPELIERVGAAVGTEARGYHAESPEIWGLQLWAPTVNLLRDPRWGRNEEGYSEDPHLTGAISTAYGRGLQGDDPDRIRAAPVLKHYLANNNEVHRHTTSSMLPPRVRHEYYEAAFRQTLSADAATGVMSAYNLVNGRPMTVHHDIDEVVRGWARRTLCNVTDAGGPNNLTGAQDYYPTQPEADAAILQAGLDSFTVDGTDSGKTITAIKIALERKLLTENDVDEAVRHILDLRFRLGEFDPHGGPYGRIDKRVVDSPAHRALARTTATEAIVLLKNDRDALPLDRRRVRRVAVIGQLSETLYTDWYSADLPYEVTPLSGITAALGPNTTLSSTEGVDRIALRTPNGSYVTATSGEEPLVVTSGPDAATRFDVFGWGEGIVTLRAVSNGKYVSFGANSTLVNDAEQPNGWYVRQQFELIDHDGGCVLRYAGNDTGESWFGDSTYVVVDGEGRLRVTASSPSAATTFTREVVRSGSEAAVEAATGADVAIVVAGSMPFINGRENDDRQDMNLAPTQQAVLERVHRANPSTVLVLQNSYPTTITWAQDNVPAIVWTTHAGAETGNALADVLFGAANPAGRLTQTWPRSADDLADILDYDIVKAERTYQYSTATPLYPFGHGLSYTSFEYTSARTSTPLIHSDGEVGVSVTIGNTGRRAGDEVVQLYTHQRESRDPQPRKRLRAFRRVSLAAGERRTVTFTLRAADLAHWDVTREKWVVEAAKHDLMLGASSTDVRRRLTLRVLGETIPPRDPYRWTRAVNFDDYSNITLTERTKQRDTTVTASDEGGWIHFRDVDLAGGASAITALVANDSASTARVRVRLGGPTGRRIGSLRVPATGGEHAYRTVRSRLARVHGRHDLYLVFEGGARLAEFRLER</sequence>
<dbReference type="Gene3D" id="3.40.50.1700">
    <property type="entry name" value="Glycoside hydrolase family 3 C-terminal domain"/>
    <property type="match status" value="1"/>
</dbReference>
<dbReference type="SUPFAM" id="SSF51445">
    <property type="entry name" value="(Trans)glycosidases"/>
    <property type="match status" value="1"/>
</dbReference>
<dbReference type="Gene3D" id="2.60.120.260">
    <property type="entry name" value="Galactose-binding domain-like"/>
    <property type="match status" value="1"/>
</dbReference>
<dbReference type="InterPro" id="IPR008999">
    <property type="entry name" value="Actin-crosslinking"/>
</dbReference>
<dbReference type="CDD" id="cd04084">
    <property type="entry name" value="CBM6_xylanase-like"/>
    <property type="match status" value="1"/>
</dbReference>
<keyword evidence="3" id="KW-0378">Hydrolase</keyword>
<evidence type="ECO:0000256" key="1">
    <source>
        <dbReference type="ARBA" id="ARBA00005336"/>
    </source>
</evidence>
<protein>
    <recommendedName>
        <fullName evidence="5">Exo-alpha-(1-&gt;6)-L-arabinopyranosidase</fullName>
    </recommendedName>
</protein>
<accession>A0A1G8Y8V2</accession>
<dbReference type="InterPro" id="IPR001764">
    <property type="entry name" value="Glyco_hydro_3_N"/>
</dbReference>
<dbReference type="GO" id="GO:0045493">
    <property type="term" value="P:xylan catabolic process"/>
    <property type="evidence" value="ECO:0007669"/>
    <property type="project" value="InterPro"/>
</dbReference>
<evidence type="ECO:0000313" key="8">
    <source>
        <dbReference type="EMBL" id="SDJ98500.1"/>
    </source>
</evidence>
<gene>
    <name evidence="8" type="ORF">SAMN04487820_103285</name>
</gene>
<dbReference type="Pfam" id="PF01915">
    <property type="entry name" value="Glyco_hydro_3_C"/>
    <property type="match status" value="1"/>
</dbReference>
<keyword evidence="9" id="KW-1185">Reference proteome</keyword>
<reference evidence="9" key="1">
    <citation type="submission" date="2016-10" db="EMBL/GenBank/DDBJ databases">
        <authorList>
            <person name="Varghese N."/>
            <person name="Submissions S."/>
        </authorList>
    </citation>
    <scope>NUCLEOTIDE SEQUENCE [LARGE SCALE GENOMIC DNA]</scope>
    <source>
        <strain evidence="9">DSM 45460</strain>
    </source>
</reference>
<evidence type="ECO:0000256" key="6">
    <source>
        <dbReference type="SAM" id="SignalP"/>
    </source>
</evidence>
<evidence type="ECO:0000256" key="5">
    <source>
        <dbReference type="ARBA" id="ARBA00074219"/>
    </source>
</evidence>
<dbReference type="GO" id="GO:0009044">
    <property type="term" value="F:xylan 1,4-beta-xylosidase activity"/>
    <property type="evidence" value="ECO:0007669"/>
    <property type="project" value="InterPro"/>
</dbReference>
<dbReference type="InterPro" id="IPR008979">
    <property type="entry name" value="Galactose-bd-like_sf"/>
</dbReference>
<dbReference type="Proteomes" id="UP000199213">
    <property type="component" value="Unassembled WGS sequence"/>
</dbReference>
<dbReference type="Gene3D" id="2.60.120.380">
    <property type="match status" value="1"/>
</dbReference>
<dbReference type="PROSITE" id="PS51318">
    <property type="entry name" value="TAT"/>
    <property type="match status" value="1"/>
</dbReference>
<evidence type="ECO:0000256" key="2">
    <source>
        <dbReference type="ARBA" id="ARBA00022729"/>
    </source>
</evidence>
<dbReference type="Pfam" id="PF00933">
    <property type="entry name" value="Glyco_hydro_3"/>
    <property type="match status" value="1"/>
</dbReference>
<dbReference type="InterPro" id="IPR036881">
    <property type="entry name" value="Glyco_hydro_3_C_sf"/>
</dbReference>
<evidence type="ECO:0000259" key="7">
    <source>
        <dbReference type="PROSITE" id="PS51175"/>
    </source>
</evidence>
<evidence type="ECO:0000313" key="9">
    <source>
        <dbReference type="Proteomes" id="UP000199213"/>
    </source>
</evidence>
<feature type="chain" id="PRO_5039530933" description="Exo-alpha-(1-&gt;6)-L-arabinopyranosidase" evidence="6">
    <location>
        <begin position="40"/>
        <end position="1011"/>
    </location>
</feature>
<comment type="similarity">
    <text evidence="1">Belongs to the glycosyl hydrolase 3 family.</text>
</comment>
<dbReference type="AlphaFoldDB" id="A0A1G8Y8V2"/>
<dbReference type="InterPro" id="IPR002772">
    <property type="entry name" value="Glyco_hydro_3_C"/>
</dbReference>
<dbReference type="Gene3D" id="3.20.20.300">
    <property type="entry name" value="Glycoside hydrolase, family 3, N-terminal domain"/>
    <property type="match status" value="1"/>
</dbReference>
<organism evidence="8 9">
    <name type="scientific">Actinopolyspora mzabensis</name>
    <dbReference type="NCBI Taxonomy" id="995066"/>
    <lineage>
        <taxon>Bacteria</taxon>
        <taxon>Bacillati</taxon>
        <taxon>Actinomycetota</taxon>
        <taxon>Actinomycetes</taxon>
        <taxon>Actinopolysporales</taxon>
        <taxon>Actinopolysporaceae</taxon>
        <taxon>Actinopolyspora</taxon>
    </lineage>
</organism>
<dbReference type="InterPro" id="IPR036962">
    <property type="entry name" value="Glyco_hydro_3_N_sf"/>
</dbReference>
<dbReference type="GO" id="GO:0008422">
    <property type="term" value="F:beta-glucosidase activity"/>
    <property type="evidence" value="ECO:0007669"/>
    <property type="project" value="UniProtKB-ARBA"/>
</dbReference>
<proteinExistence type="inferred from homology"/>
<dbReference type="PANTHER" id="PTHR42721">
    <property type="entry name" value="SUGAR HYDROLASE-RELATED"/>
    <property type="match status" value="1"/>
</dbReference>
<dbReference type="InterPro" id="IPR026891">
    <property type="entry name" value="Fn3-like"/>
</dbReference>
<comment type="function">
    <text evidence="4">Catalyzes the hydrolysis of a non-reducing terminal alpha-L-arabinopyranosidic linkage in ginsenoside Rb2 (alpha-L-arabinopyranosyl-(1-&gt;6)-alpha-D-glucopyranosyl) to release alpha-D-glucopyranosyl (Rd). It is not able to hydrolyze alpha-L-arabinofuranosyl-(1-&gt;6)-alpha-D-glucopyranosyl (Rc).</text>
</comment>
<dbReference type="InterPro" id="IPR006311">
    <property type="entry name" value="TAT_signal"/>
</dbReference>
<dbReference type="Pfam" id="PF14310">
    <property type="entry name" value="Fn3-like"/>
    <property type="match status" value="1"/>
</dbReference>